<dbReference type="PANTHER" id="PTHR45765:SF1">
    <property type="entry name" value="METHIONINE--TRNA LIGASE, CYTOPLASMIC"/>
    <property type="match status" value="1"/>
</dbReference>
<dbReference type="AlphaFoldDB" id="A0AA36D3Z9"/>
<organism evidence="19 20">
    <name type="scientific">Mesorhabditis spiculigera</name>
    <dbReference type="NCBI Taxonomy" id="96644"/>
    <lineage>
        <taxon>Eukaryota</taxon>
        <taxon>Metazoa</taxon>
        <taxon>Ecdysozoa</taxon>
        <taxon>Nematoda</taxon>
        <taxon>Chromadorea</taxon>
        <taxon>Rhabditida</taxon>
        <taxon>Rhabditina</taxon>
        <taxon>Rhabditomorpha</taxon>
        <taxon>Rhabditoidea</taxon>
        <taxon>Rhabditidae</taxon>
        <taxon>Mesorhabditinae</taxon>
        <taxon>Mesorhabditis</taxon>
    </lineage>
</organism>
<evidence type="ECO:0000256" key="4">
    <source>
        <dbReference type="ARBA" id="ARBA00018335"/>
    </source>
</evidence>
<feature type="domain" description="Methionyl-tRNA synthetase anticodon-binding" evidence="18">
    <location>
        <begin position="428"/>
        <end position="566"/>
    </location>
</feature>
<dbReference type="EC" id="6.1.1.10" evidence="3"/>
<evidence type="ECO:0000256" key="8">
    <source>
        <dbReference type="ARBA" id="ARBA00022741"/>
    </source>
</evidence>
<keyword evidence="12 15" id="KW-0030">Aminoacyl-tRNA synthetase</keyword>
<keyword evidence="11 15" id="KW-0648">Protein biosynthesis</keyword>
<dbReference type="Gene3D" id="2.20.28.20">
    <property type="entry name" value="Methionyl-tRNA synthetase, Zn-domain"/>
    <property type="match status" value="1"/>
</dbReference>
<evidence type="ECO:0000256" key="10">
    <source>
        <dbReference type="ARBA" id="ARBA00022884"/>
    </source>
</evidence>
<keyword evidence="7 15" id="KW-0436">Ligase</keyword>
<dbReference type="Pfam" id="PF19303">
    <property type="entry name" value="Anticodon_3"/>
    <property type="match status" value="1"/>
</dbReference>
<keyword evidence="10" id="KW-0694">RNA-binding</keyword>
<dbReference type="PANTHER" id="PTHR45765">
    <property type="entry name" value="METHIONINE--TRNA LIGASE"/>
    <property type="match status" value="1"/>
</dbReference>
<dbReference type="Pfam" id="PF09334">
    <property type="entry name" value="tRNA-synt_1g"/>
    <property type="match status" value="1"/>
</dbReference>
<keyword evidence="16" id="KW-1133">Transmembrane helix</keyword>
<dbReference type="PRINTS" id="PR01041">
    <property type="entry name" value="TRNASYNTHMET"/>
</dbReference>
<dbReference type="NCBIfam" id="TIGR00398">
    <property type="entry name" value="metG"/>
    <property type="match status" value="1"/>
</dbReference>
<dbReference type="GO" id="GO:0006431">
    <property type="term" value="P:methionyl-tRNA aminoacylation"/>
    <property type="evidence" value="ECO:0007669"/>
    <property type="project" value="InterPro"/>
</dbReference>
<dbReference type="InterPro" id="IPR041872">
    <property type="entry name" value="Anticodon_Met"/>
</dbReference>
<dbReference type="GO" id="GO:0004825">
    <property type="term" value="F:methionine-tRNA ligase activity"/>
    <property type="evidence" value="ECO:0007669"/>
    <property type="project" value="UniProtKB-EC"/>
</dbReference>
<comment type="caution">
    <text evidence="19">The sequence shown here is derived from an EMBL/GenBank/DDBJ whole genome shotgun (WGS) entry which is preliminary data.</text>
</comment>
<dbReference type="Proteomes" id="UP001177023">
    <property type="component" value="Unassembled WGS sequence"/>
</dbReference>
<dbReference type="InterPro" id="IPR001412">
    <property type="entry name" value="aa-tRNA-synth_I_CS"/>
</dbReference>
<keyword evidence="16" id="KW-0812">Transmembrane</keyword>
<comment type="subcellular location">
    <subcellularLocation>
        <location evidence="1">Cytoplasm</location>
    </subcellularLocation>
</comment>
<protein>
    <recommendedName>
        <fullName evidence="4">Methionine--tRNA ligase, cytoplasmic</fullName>
        <ecNumber evidence="3">6.1.1.10</ecNumber>
    </recommendedName>
    <alternativeName>
        <fullName evidence="13">Methionyl-tRNA synthetase</fullName>
    </alternativeName>
</protein>
<dbReference type="Gene3D" id="3.40.50.620">
    <property type="entry name" value="HUPs"/>
    <property type="match status" value="1"/>
</dbReference>
<gene>
    <name evidence="19" type="ORF">MSPICULIGERA_LOCUS18494</name>
</gene>
<keyword evidence="16" id="KW-0472">Membrane</keyword>
<dbReference type="SUPFAM" id="SSF52374">
    <property type="entry name" value="Nucleotidylyl transferase"/>
    <property type="match status" value="1"/>
</dbReference>
<dbReference type="CDD" id="cd00814">
    <property type="entry name" value="MetRS_core"/>
    <property type="match status" value="1"/>
</dbReference>
<dbReference type="FunFam" id="2.20.28.20:FF:000001">
    <property type="entry name" value="Methionine--tRNA ligase"/>
    <property type="match status" value="1"/>
</dbReference>
<evidence type="ECO:0000259" key="18">
    <source>
        <dbReference type="Pfam" id="PF19303"/>
    </source>
</evidence>
<evidence type="ECO:0000256" key="11">
    <source>
        <dbReference type="ARBA" id="ARBA00022917"/>
    </source>
</evidence>
<comment type="similarity">
    <text evidence="2 15">Belongs to the class-I aminoacyl-tRNA synthetase family.</text>
</comment>
<dbReference type="InterPro" id="IPR014729">
    <property type="entry name" value="Rossmann-like_a/b/a_fold"/>
</dbReference>
<proteinExistence type="inferred from homology"/>
<keyword evidence="9 15" id="KW-0067">ATP-binding</keyword>
<dbReference type="GO" id="GO:0005524">
    <property type="term" value="F:ATP binding"/>
    <property type="evidence" value="ECO:0007669"/>
    <property type="project" value="UniProtKB-KW"/>
</dbReference>
<evidence type="ECO:0000256" key="1">
    <source>
        <dbReference type="ARBA" id="ARBA00004496"/>
    </source>
</evidence>
<dbReference type="GO" id="GO:0017101">
    <property type="term" value="C:aminoacyl-tRNA synthetase multienzyme complex"/>
    <property type="evidence" value="ECO:0007669"/>
    <property type="project" value="TreeGrafter"/>
</dbReference>
<feature type="non-terminal residue" evidence="19">
    <location>
        <position position="572"/>
    </location>
</feature>
<feature type="domain" description="Methionyl/Leucyl tRNA synthetase" evidence="17">
    <location>
        <begin position="17"/>
        <end position="411"/>
    </location>
</feature>
<dbReference type="SUPFAM" id="SSF57770">
    <property type="entry name" value="Methionyl-tRNA synthetase (MetRS), Zn-domain"/>
    <property type="match status" value="1"/>
</dbReference>
<dbReference type="GO" id="GO:0000049">
    <property type="term" value="F:tRNA binding"/>
    <property type="evidence" value="ECO:0007669"/>
    <property type="project" value="UniProtKB-KW"/>
</dbReference>
<evidence type="ECO:0000256" key="6">
    <source>
        <dbReference type="ARBA" id="ARBA00022555"/>
    </source>
</evidence>
<dbReference type="InterPro" id="IPR029038">
    <property type="entry name" value="MetRS_Zn"/>
</dbReference>
<dbReference type="InterPro" id="IPR023458">
    <property type="entry name" value="Met-tRNA_ligase_1"/>
</dbReference>
<feature type="transmembrane region" description="Helical" evidence="16">
    <location>
        <begin position="492"/>
        <end position="514"/>
    </location>
</feature>
<dbReference type="InterPro" id="IPR009080">
    <property type="entry name" value="tRNAsynth_Ia_anticodon-bd"/>
</dbReference>
<evidence type="ECO:0000313" key="19">
    <source>
        <dbReference type="EMBL" id="CAJ0580296.1"/>
    </source>
</evidence>
<dbReference type="GO" id="GO:0005829">
    <property type="term" value="C:cytosol"/>
    <property type="evidence" value="ECO:0007669"/>
    <property type="project" value="TreeGrafter"/>
</dbReference>
<keyword evidence="20" id="KW-1185">Reference proteome</keyword>
<keyword evidence="8 15" id="KW-0547">Nucleotide-binding</keyword>
<evidence type="ECO:0000256" key="9">
    <source>
        <dbReference type="ARBA" id="ARBA00022840"/>
    </source>
</evidence>
<evidence type="ECO:0000256" key="7">
    <source>
        <dbReference type="ARBA" id="ARBA00022598"/>
    </source>
</evidence>
<evidence type="ECO:0000256" key="2">
    <source>
        <dbReference type="ARBA" id="ARBA00005594"/>
    </source>
</evidence>
<evidence type="ECO:0000256" key="13">
    <source>
        <dbReference type="ARBA" id="ARBA00030904"/>
    </source>
</evidence>
<keyword evidence="5" id="KW-0963">Cytoplasm</keyword>
<evidence type="ECO:0000256" key="5">
    <source>
        <dbReference type="ARBA" id="ARBA00022490"/>
    </source>
</evidence>
<dbReference type="InterPro" id="IPR014758">
    <property type="entry name" value="Met-tRNA_synth"/>
</dbReference>
<evidence type="ECO:0000259" key="17">
    <source>
        <dbReference type="Pfam" id="PF09334"/>
    </source>
</evidence>
<evidence type="ECO:0000256" key="12">
    <source>
        <dbReference type="ARBA" id="ARBA00023146"/>
    </source>
</evidence>
<accession>A0AA36D3Z9</accession>
<dbReference type="SUPFAM" id="SSF47323">
    <property type="entry name" value="Anticodon-binding domain of a subclass of class I aminoacyl-tRNA synthetases"/>
    <property type="match status" value="1"/>
</dbReference>
<reference evidence="19" key="1">
    <citation type="submission" date="2023-06" db="EMBL/GenBank/DDBJ databases">
        <authorList>
            <person name="Delattre M."/>
        </authorList>
    </citation>
    <scope>NUCLEOTIDE SEQUENCE</scope>
    <source>
        <strain evidence="19">AF72</strain>
    </source>
</reference>
<dbReference type="CDD" id="cd07957">
    <property type="entry name" value="Anticodon_Ia_Met"/>
    <property type="match status" value="1"/>
</dbReference>
<evidence type="ECO:0000256" key="15">
    <source>
        <dbReference type="RuleBase" id="RU363039"/>
    </source>
</evidence>
<name>A0AA36D3Z9_9BILA</name>
<keyword evidence="6" id="KW-0820">tRNA-binding</keyword>
<dbReference type="InterPro" id="IPR015413">
    <property type="entry name" value="Methionyl/Leucyl_tRNA_Synth"/>
</dbReference>
<evidence type="ECO:0000256" key="14">
    <source>
        <dbReference type="ARBA" id="ARBA00047364"/>
    </source>
</evidence>
<dbReference type="FunFam" id="1.10.730.10:FF:000031">
    <property type="entry name" value="Putative Methionyl-tRNA synthetase"/>
    <property type="match status" value="1"/>
</dbReference>
<comment type="catalytic activity">
    <reaction evidence="14">
        <text>tRNA(Met) + L-methionine + ATP = L-methionyl-tRNA(Met) + AMP + diphosphate</text>
        <dbReference type="Rhea" id="RHEA:13481"/>
        <dbReference type="Rhea" id="RHEA-COMP:9667"/>
        <dbReference type="Rhea" id="RHEA-COMP:9698"/>
        <dbReference type="ChEBI" id="CHEBI:30616"/>
        <dbReference type="ChEBI" id="CHEBI:33019"/>
        <dbReference type="ChEBI" id="CHEBI:57844"/>
        <dbReference type="ChEBI" id="CHEBI:78442"/>
        <dbReference type="ChEBI" id="CHEBI:78530"/>
        <dbReference type="ChEBI" id="CHEBI:456215"/>
        <dbReference type="EC" id="6.1.1.10"/>
    </reaction>
</comment>
<evidence type="ECO:0000313" key="20">
    <source>
        <dbReference type="Proteomes" id="UP001177023"/>
    </source>
</evidence>
<dbReference type="InterPro" id="IPR033911">
    <property type="entry name" value="MetRS_core"/>
</dbReference>
<dbReference type="Gene3D" id="1.10.730.10">
    <property type="entry name" value="Isoleucyl-tRNA Synthetase, Domain 1"/>
    <property type="match status" value="1"/>
</dbReference>
<evidence type="ECO:0000256" key="16">
    <source>
        <dbReference type="SAM" id="Phobius"/>
    </source>
</evidence>
<dbReference type="EMBL" id="CATQJA010002659">
    <property type="protein sequence ID" value="CAJ0580296.1"/>
    <property type="molecule type" value="Genomic_DNA"/>
</dbReference>
<evidence type="ECO:0000256" key="3">
    <source>
        <dbReference type="ARBA" id="ARBA00012838"/>
    </source>
</evidence>
<dbReference type="PROSITE" id="PS00178">
    <property type="entry name" value="AA_TRNA_LIGASE_I"/>
    <property type="match status" value="1"/>
</dbReference>
<sequence>MVAELPSPLPVAGRRNVLITSALPYVNNVPHLGNIIGCVLSDDVFARYSRMRGHQTLYICGTDEYGTATETKALQKGLTPQQVCDKYHVIHRDIYKWFNIDFDNFGRTSTKHQEEITQEIFTRLHENGFTSTSSVDQLFCEGCDKFLADRFVTGICPFSAYDDARGDQCEGCGKLINAVELKHPKFHGCKRAPVVRQSRHIFLSLDKLQPEVAKHIEKVLARPDNRSSPNALAIAKGCIKGGLEKRCIARDLKWGIPVPLEEFKDKVFDVWFDAPVGYLSITKALLGDDWTKWWKNPENVELYNFLGKDSVAFHTVMFPCSQIGSRDNYTVINNCCATEYLNYENTKFSKSRGTGVFGDAARDTGIEPDVWRFYLLYMRPESQDTAFSWDDFSLKVNSELLANLGNFVYRALSFLANNYGGVVPEMHLSEADVEFLRGVESDAKEWDQLLENVKLKDAVRSFLSLSRRGNQYMQANEPWALIKGSEEDKKRAATVIAVAANVAYFLSLLIFPYMPQVSQRIREQCGLVDLPVFSTDPIAYLKTGHKIGEPKPLFEKVEKARIDELKVLFIPF</sequence>